<dbReference type="Proteomes" id="UP000412311">
    <property type="component" value="Unassembled WGS sequence"/>
</dbReference>
<keyword evidence="1" id="KW-0812">Transmembrane</keyword>
<reference evidence="2 3" key="1">
    <citation type="submission" date="2019-09" db="EMBL/GenBank/DDBJ databases">
        <authorList>
            <person name="Chandra G."/>
            <person name="Truman W A."/>
        </authorList>
    </citation>
    <scope>NUCLEOTIDE SEQUENCE [LARGE SCALE GENOMIC DNA]</scope>
    <source>
        <strain evidence="2">PS925</strain>
    </source>
</reference>
<evidence type="ECO:0000256" key="1">
    <source>
        <dbReference type="SAM" id="Phobius"/>
    </source>
</evidence>
<evidence type="ECO:0000313" key="3">
    <source>
        <dbReference type="Proteomes" id="UP000412311"/>
    </source>
</evidence>
<evidence type="ECO:0000313" key="2">
    <source>
        <dbReference type="EMBL" id="VVQ11417.1"/>
    </source>
</evidence>
<dbReference type="EMBL" id="CABVJG010000010">
    <property type="protein sequence ID" value="VVQ11417.1"/>
    <property type="molecule type" value="Genomic_DNA"/>
</dbReference>
<gene>
    <name evidence="2" type="ORF">PS925_03504</name>
</gene>
<feature type="transmembrane region" description="Helical" evidence="1">
    <location>
        <begin position="73"/>
        <end position="91"/>
    </location>
</feature>
<feature type="transmembrane region" description="Helical" evidence="1">
    <location>
        <begin position="22"/>
        <end position="40"/>
    </location>
</feature>
<keyword evidence="1" id="KW-1133">Transmembrane helix</keyword>
<sequence length="92" mass="10639">MLNETDTVGQTFKRAFRRVDGVTMYVFWAIWLGLTTWALFDPVPLRMPAWIPFLIGLVSPFLYIFFGVMRSPGLLTALIIVFFNVKFLSVFI</sequence>
<keyword evidence="1" id="KW-0472">Membrane</keyword>
<dbReference type="AlphaFoldDB" id="A0A5E7UIT6"/>
<feature type="transmembrane region" description="Helical" evidence="1">
    <location>
        <begin position="46"/>
        <end position="66"/>
    </location>
</feature>
<dbReference type="RefSeq" id="WP_150794283.1">
    <property type="nucleotide sequence ID" value="NZ_CABVJG010000010.1"/>
</dbReference>
<organism evidence="2 3">
    <name type="scientific">Pseudomonas fluorescens</name>
    <dbReference type="NCBI Taxonomy" id="294"/>
    <lineage>
        <taxon>Bacteria</taxon>
        <taxon>Pseudomonadati</taxon>
        <taxon>Pseudomonadota</taxon>
        <taxon>Gammaproteobacteria</taxon>
        <taxon>Pseudomonadales</taxon>
        <taxon>Pseudomonadaceae</taxon>
        <taxon>Pseudomonas</taxon>
    </lineage>
</organism>
<accession>A0A5E7UIT6</accession>
<proteinExistence type="predicted"/>
<name>A0A5E7UIT6_PSEFL</name>
<protein>
    <submittedName>
        <fullName evidence="2">Uncharacterized protein</fullName>
    </submittedName>
</protein>